<protein>
    <submittedName>
        <fullName evidence="7">Phage repressor protein</fullName>
    </submittedName>
</protein>
<evidence type="ECO:0000256" key="2">
    <source>
        <dbReference type="ARBA" id="ARBA00022801"/>
    </source>
</evidence>
<dbReference type="GO" id="GO:0003677">
    <property type="term" value="F:DNA binding"/>
    <property type="evidence" value="ECO:0007669"/>
    <property type="project" value="UniProtKB-KW"/>
</dbReference>
<keyword evidence="1" id="KW-0645">Protease</keyword>
<dbReference type="GO" id="GO:0016020">
    <property type="term" value="C:membrane"/>
    <property type="evidence" value="ECO:0007669"/>
    <property type="project" value="InterPro"/>
</dbReference>
<dbReference type="Gene3D" id="2.10.109.10">
    <property type="entry name" value="Umud Fragment, subunit A"/>
    <property type="match status" value="1"/>
</dbReference>
<dbReference type="RefSeq" id="WP_094277740.1">
    <property type="nucleotide sequence ID" value="NZ_NQJF01000005.1"/>
</dbReference>
<evidence type="ECO:0000256" key="5">
    <source>
        <dbReference type="ARBA" id="ARBA00023163"/>
    </source>
</evidence>
<dbReference type="CDD" id="cd06529">
    <property type="entry name" value="S24_LexA-like"/>
    <property type="match status" value="1"/>
</dbReference>
<evidence type="ECO:0000259" key="6">
    <source>
        <dbReference type="Pfam" id="PF00717"/>
    </source>
</evidence>
<evidence type="ECO:0000313" key="9">
    <source>
        <dbReference type="Proteomes" id="UP000243640"/>
    </source>
</evidence>
<keyword evidence="5" id="KW-0804">Transcription</keyword>
<dbReference type="EMBL" id="NQJF01000005">
    <property type="protein sequence ID" value="OYD24889.1"/>
    <property type="molecule type" value="Genomic_DNA"/>
</dbReference>
<dbReference type="PANTHER" id="PTHR40661">
    <property type="match status" value="1"/>
</dbReference>
<dbReference type="PROSITE" id="PS00501">
    <property type="entry name" value="SPASE_I_1"/>
    <property type="match status" value="1"/>
</dbReference>
<evidence type="ECO:0000313" key="10">
    <source>
        <dbReference type="Proteomes" id="UP000295058"/>
    </source>
</evidence>
<dbReference type="Proteomes" id="UP000295058">
    <property type="component" value="Unassembled WGS sequence"/>
</dbReference>
<proteinExistence type="predicted"/>
<evidence type="ECO:0000256" key="3">
    <source>
        <dbReference type="ARBA" id="ARBA00023015"/>
    </source>
</evidence>
<dbReference type="Proteomes" id="UP000243640">
    <property type="component" value="Unassembled WGS sequence"/>
</dbReference>
<evidence type="ECO:0000256" key="4">
    <source>
        <dbReference type="ARBA" id="ARBA00023125"/>
    </source>
</evidence>
<dbReference type="PANTHER" id="PTHR40661:SF3">
    <property type="entry name" value="FELS-1 PROPHAGE TRANSCRIPTIONAL REGULATOR"/>
    <property type="match status" value="1"/>
</dbReference>
<dbReference type="AlphaFoldDB" id="A0A235CKD6"/>
<evidence type="ECO:0000256" key="1">
    <source>
        <dbReference type="ARBA" id="ARBA00022670"/>
    </source>
</evidence>
<dbReference type="GO" id="GO:0004252">
    <property type="term" value="F:serine-type endopeptidase activity"/>
    <property type="evidence" value="ECO:0007669"/>
    <property type="project" value="InterPro"/>
</dbReference>
<dbReference type="InterPro" id="IPR015927">
    <property type="entry name" value="Peptidase_S24_S26A/B/C"/>
</dbReference>
<evidence type="ECO:0000313" key="7">
    <source>
        <dbReference type="EMBL" id="OYD24889.1"/>
    </source>
</evidence>
<keyword evidence="2" id="KW-0378">Hydrolase</keyword>
<reference evidence="8 10" key="2">
    <citation type="submission" date="2019-03" db="EMBL/GenBank/DDBJ databases">
        <title>Genomic Encyclopedia of Archaeal and Bacterial Type Strains, Phase II (KMG-II): from individual species to whole genera.</title>
        <authorList>
            <person name="Goeker M."/>
        </authorList>
    </citation>
    <scope>NUCLEOTIDE SEQUENCE [LARGE SCALE GENOMIC DNA]</scope>
    <source>
        <strain evidence="8 10">DSM 15594</strain>
    </source>
</reference>
<sequence length="122" mass="13969">MGCFYKWDHLEAWVPFSTTWLEEHGLQGKRLAVIKVQGDSMTPTLDNGDTPLVEMLPEDAVENLPDSVYVLRLLIKRLQSDLMVMGGLYIKNDNPAYDKIHLTQSNKPDDIRIIARWTGKKI</sequence>
<comment type="caution">
    <text evidence="7">The sequence shown here is derived from an EMBL/GenBank/DDBJ whole genome shotgun (WGS) entry which is preliminary data.</text>
</comment>
<dbReference type="InterPro" id="IPR036286">
    <property type="entry name" value="LexA/Signal_pep-like_sf"/>
</dbReference>
<name>A0A235CKD6_9GAMM</name>
<keyword evidence="10" id="KW-1185">Reference proteome</keyword>
<dbReference type="OrthoDB" id="5959816at2"/>
<accession>A0A235CKD6</accession>
<organism evidence="7 9">
    <name type="scientific">Oceanimonas baumannii</name>
    <dbReference type="NCBI Taxonomy" id="129578"/>
    <lineage>
        <taxon>Bacteria</taxon>
        <taxon>Pseudomonadati</taxon>
        <taxon>Pseudomonadota</taxon>
        <taxon>Gammaproteobacteria</taxon>
        <taxon>Aeromonadales</taxon>
        <taxon>Aeromonadaceae</taxon>
        <taxon>Oceanimonas</taxon>
    </lineage>
</organism>
<evidence type="ECO:0000313" key="8">
    <source>
        <dbReference type="EMBL" id="TDW59650.1"/>
    </source>
</evidence>
<dbReference type="InterPro" id="IPR039418">
    <property type="entry name" value="LexA-like"/>
</dbReference>
<dbReference type="InterPro" id="IPR019756">
    <property type="entry name" value="Pept_S26A_signal_pept_1_Ser-AS"/>
</dbReference>
<dbReference type="GO" id="GO:0006508">
    <property type="term" value="P:proteolysis"/>
    <property type="evidence" value="ECO:0007669"/>
    <property type="project" value="UniProtKB-KW"/>
</dbReference>
<reference evidence="7 9" key="1">
    <citation type="submission" date="2017-08" db="EMBL/GenBank/DDBJ databases">
        <title>Draft Genome Sequence of the Marine Bacterium Oceanimonas baumannii ATCC 700832.</title>
        <authorList>
            <person name="Mcclelland W.D."/>
            <person name="Brennan M.A."/>
            <person name="Trachtenberg A.M."/>
            <person name="Maclea K.S."/>
        </authorList>
    </citation>
    <scope>NUCLEOTIDE SEQUENCE [LARGE SCALE GENOMIC DNA]</scope>
    <source>
        <strain evidence="7 9">ATCC 700832</strain>
    </source>
</reference>
<keyword evidence="4" id="KW-0238">DNA-binding</keyword>
<dbReference type="EMBL" id="SODO01000004">
    <property type="protein sequence ID" value="TDW59650.1"/>
    <property type="molecule type" value="Genomic_DNA"/>
</dbReference>
<feature type="domain" description="Peptidase S24/S26A/S26B/S26C" evidence="6">
    <location>
        <begin position="8"/>
        <end position="116"/>
    </location>
</feature>
<gene>
    <name evidence="7" type="ORF">B6S09_06685</name>
    <name evidence="8" type="ORF">LY04_01289</name>
</gene>
<keyword evidence="3" id="KW-0805">Transcription regulation</keyword>
<dbReference type="SUPFAM" id="SSF51306">
    <property type="entry name" value="LexA/Signal peptidase"/>
    <property type="match status" value="1"/>
</dbReference>
<dbReference type="Pfam" id="PF00717">
    <property type="entry name" value="Peptidase_S24"/>
    <property type="match status" value="1"/>
</dbReference>